<dbReference type="InterPro" id="IPR016181">
    <property type="entry name" value="Acyl_CoA_acyltransferase"/>
</dbReference>
<dbReference type="OrthoDB" id="6400425at2"/>
<feature type="domain" description="N-acetyltransferase" evidence="1">
    <location>
        <begin position="36"/>
        <end position="91"/>
    </location>
</feature>
<dbReference type="Pfam" id="PF00583">
    <property type="entry name" value="Acetyltransf_1"/>
    <property type="match status" value="1"/>
</dbReference>
<organism evidence="2 3">
    <name type="scientific">Colwellia chukchiensis</name>
    <dbReference type="NCBI Taxonomy" id="641665"/>
    <lineage>
        <taxon>Bacteria</taxon>
        <taxon>Pseudomonadati</taxon>
        <taxon>Pseudomonadota</taxon>
        <taxon>Gammaproteobacteria</taxon>
        <taxon>Alteromonadales</taxon>
        <taxon>Colwelliaceae</taxon>
        <taxon>Colwellia</taxon>
    </lineage>
</organism>
<evidence type="ECO:0000313" key="2">
    <source>
        <dbReference type="EMBL" id="SEL02616.1"/>
    </source>
</evidence>
<keyword evidence="2" id="KW-0808">Transferase</keyword>
<dbReference type="STRING" id="641665.GCA_002104455_03176"/>
<sequence length="158" mass="18573">MNFESTRYSVTKASKIDKKDILRFYKGQNYRARFIGQDDCYFIKHNNKIIACSMISAGKEKQQFWLLHALVTDIGFRNCGLARTLLHTIQSPTIRPNYPYIVCFADNQLHKFYLANNFRYCDPLTDIPRLPVPLQAKYYSYCKQQPQLNCYLYSATNN</sequence>
<dbReference type="RefSeq" id="WP_085284678.1">
    <property type="nucleotide sequence ID" value="NZ_FOBI01000005.1"/>
</dbReference>
<evidence type="ECO:0000313" key="3">
    <source>
        <dbReference type="Proteomes" id="UP000199297"/>
    </source>
</evidence>
<keyword evidence="3" id="KW-1185">Reference proteome</keyword>
<protein>
    <submittedName>
        <fullName evidence="2">Acetyltransferase (GNAT) family protein</fullName>
    </submittedName>
</protein>
<dbReference type="SUPFAM" id="SSF55729">
    <property type="entry name" value="Acyl-CoA N-acyltransferases (Nat)"/>
    <property type="match status" value="1"/>
</dbReference>
<dbReference type="CDD" id="cd04301">
    <property type="entry name" value="NAT_SF"/>
    <property type="match status" value="1"/>
</dbReference>
<dbReference type="EMBL" id="FOBI01000005">
    <property type="protein sequence ID" value="SEL02616.1"/>
    <property type="molecule type" value="Genomic_DNA"/>
</dbReference>
<dbReference type="Gene3D" id="3.40.630.30">
    <property type="match status" value="1"/>
</dbReference>
<accession>A0A1H7LUI0</accession>
<reference evidence="3" key="1">
    <citation type="submission" date="2016-10" db="EMBL/GenBank/DDBJ databases">
        <authorList>
            <person name="Varghese N."/>
            <person name="Submissions S."/>
        </authorList>
    </citation>
    <scope>NUCLEOTIDE SEQUENCE [LARGE SCALE GENOMIC DNA]</scope>
    <source>
        <strain evidence="3">CGMCC 1.9127</strain>
    </source>
</reference>
<dbReference type="InterPro" id="IPR000182">
    <property type="entry name" value="GNAT_dom"/>
</dbReference>
<dbReference type="AlphaFoldDB" id="A0A1H7LUI0"/>
<evidence type="ECO:0000259" key="1">
    <source>
        <dbReference type="Pfam" id="PF00583"/>
    </source>
</evidence>
<proteinExistence type="predicted"/>
<dbReference type="Proteomes" id="UP000199297">
    <property type="component" value="Unassembled WGS sequence"/>
</dbReference>
<dbReference type="GO" id="GO:0016747">
    <property type="term" value="F:acyltransferase activity, transferring groups other than amino-acyl groups"/>
    <property type="evidence" value="ECO:0007669"/>
    <property type="project" value="InterPro"/>
</dbReference>
<name>A0A1H7LUI0_9GAMM</name>
<gene>
    <name evidence="2" type="ORF">SAMN05216262_1052</name>
</gene>